<dbReference type="EMBL" id="FZNY01000005">
    <property type="protein sequence ID" value="SNR99911.1"/>
    <property type="molecule type" value="Genomic_DNA"/>
</dbReference>
<reference evidence="1 2" key="1">
    <citation type="submission" date="2017-06" db="EMBL/GenBank/DDBJ databases">
        <authorList>
            <person name="Kim H.J."/>
            <person name="Triplett B.A."/>
        </authorList>
    </citation>
    <scope>NUCLEOTIDE SEQUENCE [LARGE SCALE GENOMIC DNA]</scope>
    <source>
        <strain evidence="1 2">DSM 25597</strain>
    </source>
</reference>
<protein>
    <recommendedName>
        <fullName evidence="3">Adhesin domain-containing protein</fullName>
    </recommendedName>
</protein>
<dbReference type="AlphaFoldDB" id="A0A239AX26"/>
<keyword evidence="2" id="KW-1185">Reference proteome</keyword>
<evidence type="ECO:0000313" key="2">
    <source>
        <dbReference type="Proteomes" id="UP000198379"/>
    </source>
</evidence>
<sequence length="308" mass="34317">MKHIITVMTFLFIIGTGYAQKNEKRIAFTKGTLKICTTSNMTISGYDGDEVIIKSLNSNANYAYYNRYGEKLNNIKSSDSLVFRYKTFFNEAENKELEEGLTPLGNKSNNPADNLYLDITEKPGELIIKDYNATSNNTGIINAVHFNNKYEMLIPNSVKLLWNTDGCKKTNSNTFFITSGSNAWELSDFKGEAEISTSYRSINLTDVSGPVIANTIGGNIKVVFDKVSPTNLYSLISNDGYIDMSLPQNANVQLDATGNRILSDIDFKVLNEDLTEFDGKRMRLQLNGGKTNIKLDASSGSIYLRKSK</sequence>
<dbReference type="OrthoDB" id="1114934at2"/>
<proteinExistence type="predicted"/>
<name>A0A239AX26_9FLAO</name>
<organism evidence="1 2">
    <name type="scientific">Dokdonia pacifica</name>
    <dbReference type="NCBI Taxonomy" id="1627892"/>
    <lineage>
        <taxon>Bacteria</taxon>
        <taxon>Pseudomonadati</taxon>
        <taxon>Bacteroidota</taxon>
        <taxon>Flavobacteriia</taxon>
        <taxon>Flavobacteriales</taxon>
        <taxon>Flavobacteriaceae</taxon>
        <taxon>Dokdonia</taxon>
    </lineage>
</organism>
<dbReference type="RefSeq" id="WP_089372435.1">
    <property type="nucleotide sequence ID" value="NZ_BMEP01000006.1"/>
</dbReference>
<evidence type="ECO:0008006" key="3">
    <source>
        <dbReference type="Google" id="ProtNLM"/>
    </source>
</evidence>
<dbReference type="Proteomes" id="UP000198379">
    <property type="component" value="Unassembled WGS sequence"/>
</dbReference>
<gene>
    <name evidence="1" type="ORF">SAMN06265376_105179</name>
</gene>
<accession>A0A239AX26</accession>
<evidence type="ECO:0000313" key="1">
    <source>
        <dbReference type="EMBL" id="SNR99911.1"/>
    </source>
</evidence>